<dbReference type="eggNOG" id="ENOG502QPKQ">
    <property type="taxonomic scope" value="Eukaryota"/>
</dbReference>
<dbReference type="STRING" id="578462.A0A0L0S494"/>
<dbReference type="AlphaFoldDB" id="A0A0L0S494"/>
<feature type="transmembrane region" description="Helical" evidence="5">
    <location>
        <begin position="6"/>
        <end position="26"/>
    </location>
</feature>
<evidence type="ECO:0000256" key="1">
    <source>
        <dbReference type="ARBA" id="ARBA00004141"/>
    </source>
</evidence>
<evidence type="ECO:0000256" key="4">
    <source>
        <dbReference type="ARBA" id="ARBA00023136"/>
    </source>
</evidence>
<feature type="transmembrane region" description="Helical" evidence="5">
    <location>
        <begin position="462"/>
        <end position="482"/>
    </location>
</feature>
<accession>A0A0L0S494</accession>
<dbReference type="PANTHER" id="PTHR31652:SF0">
    <property type="entry name" value="LIMR FAMILY PROTEIN DDB_G0283707-RELATED"/>
    <property type="match status" value="1"/>
</dbReference>
<evidence type="ECO:0000256" key="2">
    <source>
        <dbReference type="ARBA" id="ARBA00022692"/>
    </source>
</evidence>
<keyword evidence="7" id="KW-1185">Reference proteome</keyword>
<protein>
    <submittedName>
        <fullName evidence="6">Uncharacterized protein</fullName>
    </submittedName>
</protein>
<keyword evidence="2 5" id="KW-0812">Transmembrane</keyword>
<feature type="transmembrane region" description="Helical" evidence="5">
    <location>
        <begin position="80"/>
        <end position="103"/>
    </location>
</feature>
<dbReference type="OrthoDB" id="73273at2759"/>
<dbReference type="VEuPathDB" id="FungiDB:AMAG_03084"/>
<evidence type="ECO:0000313" key="6">
    <source>
        <dbReference type="EMBL" id="KNE57363.1"/>
    </source>
</evidence>
<feature type="transmembrane region" description="Helical" evidence="5">
    <location>
        <begin position="413"/>
        <end position="435"/>
    </location>
</feature>
<feature type="transmembrane region" description="Helical" evidence="5">
    <location>
        <begin position="362"/>
        <end position="385"/>
    </location>
</feature>
<keyword evidence="4 5" id="KW-0472">Membrane</keyword>
<dbReference type="EMBL" id="GG745331">
    <property type="protein sequence ID" value="KNE57363.1"/>
    <property type="molecule type" value="Genomic_DNA"/>
</dbReference>
<sequence length="499" mass="56148">MVDVVLILTTVIFALLIIIGSIYFVVYFQHPDDKWVAWFPKIVVVLSLSVACYNIFLLPLDVANQQGKFTAAGGIPMTTINFSFFIASVILGLVLVPFVMFYYEGVDDKDDAGDSTTTTSQVVYAFKWIVPTVVVFGIIDYLLWAFLGYVNVNTTTLTAPLMPGDAISASYCADVNACTSSSAVDTIHVSVLISTVAFATLIGWLLFSVFSGVGLIALPFDLLMEFKYRPKPIKAEVYKQRKKIIGEQAALLLQAAEEMEKEGKDLAKVARTAFNKKSRVHKKKEQEFKRDVLLLENQYRLLELSYKSGGINVLAQFGKLFLGFIGTFLSLFWILHICIYMLPPLFGALTMTSFLNDFLISLQNIPFIGIAFYAHFTFWLLLCVIKGTTKMGMRILFLSVHPMRIGETMMSSLVFNSGLIVLSSLAVAQFSTWAFQDYARYTSSSTIFLQSILNLRELKYCFNILIFVILGFVALTFFYVLYRPYTRQQAKGRIIDVKF</sequence>
<reference evidence="6 7" key="1">
    <citation type="submission" date="2009-11" db="EMBL/GenBank/DDBJ databases">
        <title>Annotation of Allomyces macrogynus ATCC 38327.</title>
        <authorList>
            <consortium name="The Broad Institute Genome Sequencing Platform"/>
            <person name="Russ C."/>
            <person name="Cuomo C."/>
            <person name="Burger G."/>
            <person name="Gray M.W."/>
            <person name="Holland P.W.H."/>
            <person name="King N."/>
            <person name="Lang F.B.F."/>
            <person name="Roger A.J."/>
            <person name="Ruiz-Trillo I."/>
            <person name="Young S.K."/>
            <person name="Zeng Q."/>
            <person name="Gargeya S."/>
            <person name="Fitzgerald M."/>
            <person name="Haas B."/>
            <person name="Abouelleil A."/>
            <person name="Alvarado L."/>
            <person name="Arachchi H.M."/>
            <person name="Berlin A."/>
            <person name="Chapman S.B."/>
            <person name="Gearin G."/>
            <person name="Goldberg J."/>
            <person name="Griggs A."/>
            <person name="Gujja S."/>
            <person name="Hansen M."/>
            <person name="Heiman D."/>
            <person name="Howarth C."/>
            <person name="Larimer J."/>
            <person name="Lui A."/>
            <person name="MacDonald P.J.P."/>
            <person name="McCowen C."/>
            <person name="Montmayeur A."/>
            <person name="Murphy C."/>
            <person name="Neiman D."/>
            <person name="Pearson M."/>
            <person name="Priest M."/>
            <person name="Roberts A."/>
            <person name="Saif S."/>
            <person name="Shea T."/>
            <person name="Sisk P."/>
            <person name="Stolte C."/>
            <person name="Sykes S."/>
            <person name="Wortman J."/>
            <person name="Nusbaum C."/>
            <person name="Birren B."/>
        </authorList>
    </citation>
    <scope>NUCLEOTIDE SEQUENCE [LARGE SCALE GENOMIC DNA]</scope>
    <source>
        <strain evidence="6 7">ATCC 38327</strain>
    </source>
</reference>
<evidence type="ECO:0000256" key="3">
    <source>
        <dbReference type="ARBA" id="ARBA00022989"/>
    </source>
</evidence>
<proteinExistence type="predicted"/>
<dbReference type="InterPro" id="IPR006876">
    <property type="entry name" value="LMBR1-like_membr_prot"/>
</dbReference>
<reference evidence="7" key="2">
    <citation type="submission" date="2009-11" db="EMBL/GenBank/DDBJ databases">
        <title>The Genome Sequence of Allomyces macrogynus strain ATCC 38327.</title>
        <authorList>
            <consortium name="The Broad Institute Genome Sequencing Platform"/>
            <person name="Russ C."/>
            <person name="Cuomo C."/>
            <person name="Shea T."/>
            <person name="Young S.K."/>
            <person name="Zeng Q."/>
            <person name="Koehrsen M."/>
            <person name="Haas B."/>
            <person name="Borodovsky M."/>
            <person name="Guigo R."/>
            <person name="Alvarado L."/>
            <person name="Berlin A."/>
            <person name="Borenstein D."/>
            <person name="Chen Z."/>
            <person name="Engels R."/>
            <person name="Freedman E."/>
            <person name="Gellesch M."/>
            <person name="Goldberg J."/>
            <person name="Griggs A."/>
            <person name="Gujja S."/>
            <person name="Heiman D."/>
            <person name="Hepburn T."/>
            <person name="Howarth C."/>
            <person name="Jen D."/>
            <person name="Larson L."/>
            <person name="Lewis B."/>
            <person name="Mehta T."/>
            <person name="Park D."/>
            <person name="Pearson M."/>
            <person name="Roberts A."/>
            <person name="Saif S."/>
            <person name="Shenoy N."/>
            <person name="Sisk P."/>
            <person name="Stolte C."/>
            <person name="Sykes S."/>
            <person name="Walk T."/>
            <person name="White J."/>
            <person name="Yandava C."/>
            <person name="Burger G."/>
            <person name="Gray M.W."/>
            <person name="Holland P.W.H."/>
            <person name="King N."/>
            <person name="Lang F.B.F."/>
            <person name="Roger A.J."/>
            <person name="Ruiz-Trillo I."/>
            <person name="Lander E."/>
            <person name="Nusbaum C."/>
        </authorList>
    </citation>
    <scope>NUCLEOTIDE SEQUENCE [LARGE SCALE GENOMIC DNA]</scope>
    <source>
        <strain evidence="7">ATCC 38327</strain>
    </source>
</reference>
<dbReference type="GO" id="GO:0016020">
    <property type="term" value="C:membrane"/>
    <property type="evidence" value="ECO:0007669"/>
    <property type="project" value="UniProtKB-SubCell"/>
</dbReference>
<feature type="transmembrane region" description="Helical" evidence="5">
    <location>
        <begin position="124"/>
        <end position="147"/>
    </location>
</feature>
<feature type="transmembrane region" description="Helical" evidence="5">
    <location>
        <begin position="38"/>
        <end position="60"/>
    </location>
</feature>
<dbReference type="Pfam" id="PF04791">
    <property type="entry name" value="LMBR1"/>
    <property type="match status" value="1"/>
</dbReference>
<feature type="transmembrane region" description="Helical" evidence="5">
    <location>
        <begin position="201"/>
        <end position="224"/>
    </location>
</feature>
<dbReference type="PANTHER" id="PTHR31652">
    <property type="entry name" value="LIMR FAMILY PROTEIN DDB_G0283707-RELATED"/>
    <property type="match status" value="1"/>
</dbReference>
<feature type="transmembrane region" description="Helical" evidence="5">
    <location>
        <begin position="320"/>
        <end position="342"/>
    </location>
</feature>
<dbReference type="Proteomes" id="UP000054350">
    <property type="component" value="Unassembled WGS sequence"/>
</dbReference>
<gene>
    <name evidence="6" type="ORF">AMAG_03084</name>
</gene>
<evidence type="ECO:0000256" key="5">
    <source>
        <dbReference type="SAM" id="Phobius"/>
    </source>
</evidence>
<name>A0A0L0S494_ALLM3</name>
<comment type="subcellular location">
    <subcellularLocation>
        <location evidence="1">Membrane</location>
        <topology evidence="1">Multi-pass membrane protein</topology>
    </subcellularLocation>
</comment>
<keyword evidence="3 5" id="KW-1133">Transmembrane helix</keyword>
<dbReference type="OMA" id="KSAMCWV"/>
<organism evidence="6 7">
    <name type="scientific">Allomyces macrogynus (strain ATCC 38327)</name>
    <name type="common">Allomyces javanicus var. macrogynus</name>
    <dbReference type="NCBI Taxonomy" id="578462"/>
    <lineage>
        <taxon>Eukaryota</taxon>
        <taxon>Fungi</taxon>
        <taxon>Fungi incertae sedis</taxon>
        <taxon>Blastocladiomycota</taxon>
        <taxon>Blastocladiomycetes</taxon>
        <taxon>Blastocladiales</taxon>
        <taxon>Blastocladiaceae</taxon>
        <taxon>Allomyces</taxon>
    </lineage>
</organism>
<evidence type="ECO:0000313" key="7">
    <source>
        <dbReference type="Proteomes" id="UP000054350"/>
    </source>
</evidence>